<dbReference type="Proteomes" id="UP001207468">
    <property type="component" value="Unassembled WGS sequence"/>
</dbReference>
<protein>
    <submittedName>
        <fullName evidence="1">Uncharacterized protein</fullName>
    </submittedName>
</protein>
<name>A0ACC0U6N1_9AGAM</name>
<reference evidence="1" key="1">
    <citation type="submission" date="2021-03" db="EMBL/GenBank/DDBJ databases">
        <title>Evolutionary priming and transition to the ectomycorrhizal habit in an iconic lineage of mushroom-forming fungi: is preadaptation a requirement?</title>
        <authorList>
            <consortium name="DOE Joint Genome Institute"/>
            <person name="Looney B.P."/>
            <person name="Miyauchi S."/>
            <person name="Morin E."/>
            <person name="Drula E."/>
            <person name="Courty P.E."/>
            <person name="Chicoki N."/>
            <person name="Fauchery L."/>
            <person name="Kohler A."/>
            <person name="Kuo A."/>
            <person name="LaButti K."/>
            <person name="Pangilinan J."/>
            <person name="Lipzen A."/>
            <person name="Riley R."/>
            <person name="Andreopoulos W."/>
            <person name="He G."/>
            <person name="Johnson J."/>
            <person name="Barry K.W."/>
            <person name="Grigoriev I.V."/>
            <person name="Nagy L."/>
            <person name="Hibbett D."/>
            <person name="Henrissat B."/>
            <person name="Matheny P.B."/>
            <person name="Labbe J."/>
            <person name="Martin A.F."/>
        </authorList>
    </citation>
    <scope>NUCLEOTIDE SEQUENCE</scope>
    <source>
        <strain evidence="1">BPL698</strain>
    </source>
</reference>
<proteinExistence type="predicted"/>
<keyword evidence="2" id="KW-1185">Reference proteome</keyword>
<comment type="caution">
    <text evidence="1">The sequence shown here is derived from an EMBL/GenBank/DDBJ whole genome shotgun (WGS) entry which is preliminary data.</text>
</comment>
<evidence type="ECO:0000313" key="2">
    <source>
        <dbReference type="Proteomes" id="UP001207468"/>
    </source>
</evidence>
<sequence length="340" mass="36581">MFSIPISFPSSGCKDNFATAGGGKRARRHAPTVETNSSSRPSPQKVAPKPSSVRRLNPRTIITLLANPETAAKWLPPTARSSNAPSTCQSAPRITILSNPARTRSLPSIQGTHSSSARQSPPRITILTNPARERSPPSPHNSQNAQDGSAAAPAPKRAPTPAPISKTSAPAKVHPLAAARAALKRAHPNLNIRIAGPYPDLPPAIEPSVPADAVNDEPKTPWFHPRIVVHAPVWWDLKPDVHHPATGDEGRLGVPAINSRGKLQEHEFARYYPKEHAAEQAVRRLRSKGRNGSRLAFARRRERARQCKVPSPTVAPPTAGGSRTPGRSFFTRTSTTHTLA</sequence>
<gene>
    <name evidence="1" type="ORF">F5148DRAFT_135417</name>
</gene>
<evidence type="ECO:0000313" key="1">
    <source>
        <dbReference type="EMBL" id="KAI9507311.1"/>
    </source>
</evidence>
<organism evidence="1 2">
    <name type="scientific">Russula earlei</name>
    <dbReference type="NCBI Taxonomy" id="71964"/>
    <lineage>
        <taxon>Eukaryota</taxon>
        <taxon>Fungi</taxon>
        <taxon>Dikarya</taxon>
        <taxon>Basidiomycota</taxon>
        <taxon>Agaricomycotina</taxon>
        <taxon>Agaricomycetes</taxon>
        <taxon>Russulales</taxon>
        <taxon>Russulaceae</taxon>
        <taxon>Russula</taxon>
    </lineage>
</organism>
<dbReference type="EMBL" id="JAGFNK010000131">
    <property type="protein sequence ID" value="KAI9507311.1"/>
    <property type="molecule type" value="Genomic_DNA"/>
</dbReference>
<accession>A0ACC0U6N1</accession>